<dbReference type="EMBL" id="BTRK01000003">
    <property type="protein sequence ID" value="GMR39818.1"/>
    <property type="molecule type" value="Genomic_DNA"/>
</dbReference>
<gene>
    <name evidence="1" type="ORF">PMAYCL1PPCAC_10013</name>
</gene>
<reference evidence="2" key="1">
    <citation type="submission" date="2022-10" db="EMBL/GenBank/DDBJ databases">
        <title>Genome assembly of Pristionchus species.</title>
        <authorList>
            <person name="Yoshida K."/>
            <person name="Sommer R.J."/>
        </authorList>
    </citation>
    <scope>NUCLEOTIDE SEQUENCE [LARGE SCALE GENOMIC DNA]</scope>
    <source>
        <strain evidence="2">RS5460</strain>
    </source>
</reference>
<keyword evidence="2" id="KW-1185">Reference proteome</keyword>
<sequence length="115" mass="13180">FTAPNFWAEFQGYYKTSIIEVARVASIKRLVLSKESTQDGVNAISDKPARFQSFFNLLLTITPTVQIYEQKYFSNNLNQFDALLTSLRTLEIQPTTEVVNSTLYIFVTAKEKTQK</sequence>
<evidence type="ECO:0000313" key="1">
    <source>
        <dbReference type="EMBL" id="GMR39818.1"/>
    </source>
</evidence>
<evidence type="ECO:0000313" key="2">
    <source>
        <dbReference type="Proteomes" id="UP001328107"/>
    </source>
</evidence>
<proteinExistence type="predicted"/>
<name>A0AAN4ZEL6_9BILA</name>
<comment type="caution">
    <text evidence="1">The sequence shown here is derived from an EMBL/GenBank/DDBJ whole genome shotgun (WGS) entry which is preliminary data.</text>
</comment>
<accession>A0AAN4ZEL6</accession>
<feature type="non-terminal residue" evidence="1">
    <location>
        <position position="115"/>
    </location>
</feature>
<dbReference type="Proteomes" id="UP001328107">
    <property type="component" value="Unassembled WGS sequence"/>
</dbReference>
<dbReference type="AlphaFoldDB" id="A0AAN4ZEL6"/>
<feature type="non-terminal residue" evidence="1">
    <location>
        <position position="1"/>
    </location>
</feature>
<organism evidence="1 2">
    <name type="scientific">Pristionchus mayeri</name>
    <dbReference type="NCBI Taxonomy" id="1317129"/>
    <lineage>
        <taxon>Eukaryota</taxon>
        <taxon>Metazoa</taxon>
        <taxon>Ecdysozoa</taxon>
        <taxon>Nematoda</taxon>
        <taxon>Chromadorea</taxon>
        <taxon>Rhabditida</taxon>
        <taxon>Rhabditina</taxon>
        <taxon>Diplogasteromorpha</taxon>
        <taxon>Diplogasteroidea</taxon>
        <taxon>Neodiplogasteridae</taxon>
        <taxon>Pristionchus</taxon>
    </lineage>
</organism>
<protein>
    <submittedName>
        <fullName evidence="1">Uncharacterized protein</fullName>
    </submittedName>
</protein>